<keyword evidence="1" id="KW-0560">Oxidoreductase</keyword>
<organism evidence="4 5">
    <name type="scientific">Amycolatopsis coloradensis</name>
    <dbReference type="NCBI Taxonomy" id="76021"/>
    <lineage>
        <taxon>Bacteria</taxon>
        <taxon>Bacillati</taxon>
        <taxon>Actinomycetota</taxon>
        <taxon>Actinomycetes</taxon>
        <taxon>Pseudonocardiales</taxon>
        <taxon>Pseudonocardiaceae</taxon>
        <taxon>Amycolatopsis</taxon>
    </lineage>
</organism>
<dbReference type="Pfam" id="PF01494">
    <property type="entry name" value="FAD_binding_3"/>
    <property type="match status" value="1"/>
</dbReference>
<dbReference type="AlphaFoldDB" id="A0A1R0KZI7"/>
<protein>
    <recommendedName>
        <fullName evidence="3">FAD-binding domain-containing protein</fullName>
    </recommendedName>
</protein>
<reference evidence="4 5" key="1">
    <citation type="submission" date="2016-01" db="EMBL/GenBank/DDBJ databases">
        <title>Amycolatopsis coloradensis genome sequencing and assembly.</title>
        <authorList>
            <person name="Mayilraj S."/>
        </authorList>
    </citation>
    <scope>NUCLEOTIDE SEQUENCE [LARGE SCALE GENOMIC DNA]</scope>
    <source>
        <strain evidence="4 5">DSM 44225</strain>
    </source>
</reference>
<dbReference type="InterPro" id="IPR002938">
    <property type="entry name" value="FAD-bd"/>
</dbReference>
<comment type="caution">
    <text evidence="4">The sequence shown here is derived from an EMBL/GenBank/DDBJ whole genome shotgun (WGS) entry which is preliminary data.</text>
</comment>
<dbReference type="SUPFAM" id="SSF51905">
    <property type="entry name" value="FAD/NAD(P)-binding domain"/>
    <property type="match status" value="1"/>
</dbReference>
<evidence type="ECO:0000256" key="2">
    <source>
        <dbReference type="ARBA" id="ARBA00023033"/>
    </source>
</evidence>
<dbReference type="InterPro" id="IPR036188">
    <property type="entry name" value="FAD/NAD-bd_sf"/>
</dbReference>
<dbReference type="InterPro" id="IPR050493">
    <property type="entry name" value="FAD-dep_Monooxygenase_BioMet"/>
</dbReference>
<proteinExistence type="predicted"/>
<keyword evidence="5" id="KW-1185">Reference proteome</keyword>
<dbReference type="EMBL" id="MQUQ01000004">
    <property type="protein sequence ID" value="OLZ54759.1"/>
    <property type="molecule type" value="Genomic_DNA"/>
</dbReference>
<sequence>MVIGAGPAGLATAIALRRAGFGVEVRERAAEPRSGNGLTLWPNGLRALDAIGAGAAVRAGALPAPGTSMRSKTGRSLYEVSGPVMDTIGGRGAGMHRKDLLDALTGVLGERPVFGARCVGVRTEAGRAVAEFADGTEARADLVVGADGIRSSVRAGIGLAEPLRYAGFTVWRATIEFELPPFPGVLSMGGPNQFGIWRLPAGRVYWFASAPAVEGASESRPPGFFENWHAPIPELLAATESEEITATDIYDSEPLRAWSAARVVLAGDAAHPSMPNMGQGTSQAFEDAAVLADCLDGGAGIEPALMEYERRRRRRARAAWSQARMLARIGGWRNPLACLLREKLMSAAPERAQLRQLERLFTFHPKSGE</sequence>
<dbReference type="STRING" id="76021.BS329_08970"/>
<evidence type="ECO:0000256" key="1">
    <source>
        <dbReference type="ARBA" id="ARBA00023002"/>
    </source>
</evidence>
<evidence type="ECO:0000259" key="3">
    <source>
        <dbReference type="Pfam" id="PF01494"/>
    </source>
</evidence>
<gene>
    <name evidence="4" type="ORF">BS329_08970</name>
</gene>
<dbReference type="PANTHER" id="PTHR13789">
    <property type="entry name" value="MONOOXYGENASE"/>
    <property type="match status" value="1"/>
</dbReference>
<feature type="domain" description="FAD-binding" evidence="3">
    <location>
        <begin position="2"/>
        <end position="321"/>
    </location>
</feature>
<keyword evidence="2" id="KW-0503">Monooxygenase</keyword>
<dbReference type="GO" id="GO:0004497">
    <property type="term" value="F:monooxygenase activity"/>
    <property type="evidence" value="ECO:0007669"/>
    <property type="project" value="UniProtKB-KW"/>
</dbReference>
<dbReference type="Gene3D" id="3.50.50.60">
    <property type="entry name" value="FAD/NAD(P)-binding domain"/>
    <property type="match status" value="1"/>
</dbReference>
<dbReference type="PANTHER" id="PTHR13789:SF309">
    <property type="entry name" value="PUTATIVE (AFU_ORTHOLOGUE AFUA_6G14510)-RELATED"/>
    <property type="match status" value="1"/>
</dbReference>
<dbReference type="PRINTS" id="PR00420">
    <property type="entry name" value="RNGMNOXGNASE"/>
</dbReference>
<dbReference type="GO" id="GO:0071949">
    <property type="term" value="F:FAD binding"/>
    <property type="evidence" value="ECO:0007669"/>
    <property type="project" value="InterPro"/>
</dbReference>
<dbReference type="Proteomes" id="UP000187486">
    <property type="component" value="Unassembled WGS sequence"/>
</dbReference>
<evidence type="ECO:0000313" key="5">
    <source>
        <dbReference type="Proteomes" id="UP000187486"/>
    </source>
</evidence>
<name>A0A1R0KZI7_9PSEU</name>
<accession>A0A1R0KZI7</accession>
<evidence type="ECO:0000313" key="4">
    <source>
        <dbReference type="EMBL" id="OLZ54759.1"/>
    </source>
</evidence>